<dbReference type="OrthoDB" id="4272604at2759"/>
<evidence type="ECO:0000256" key="1">
    <source>
        <dbReference type="SAM" id="MobiDB-lite"/>
    </source>
</evidence>
<organism evidence="2 3">
    <name type="scientific">Penicillium polonicum</name>
    <dbReference type="NCBI Taxonomy" id="60169"/>
    <lineage>
        <taxon>Eukaryota</taxon>
        <taxon>Fungi</taxon>
        <taxon>Dikarya</taxon>
        <taxon>Ascomycota</taxon>
        <taxon>Pezizomycotina</taxon>
        <taxon>Eurotiomycetes</taxon>
        <taxon>Eurotiomycetidae</taxon>
        <taxon>Eurotiales</taxon>
        <taxon>Aspergillaceae</taxon>
        <taxon>Penicillium</taxon>
    </lineage>
</organism>
<sequence>MPSLCISIINMMSPPAGLDLDGTTSVLGERRPKDPEKKGPSRKPVCFQDQLPEAKPNPVDELDLHPAMTTEMINIFRQKGTDYQSWINSPEDTNCQRPCIVSPSTLQMQQLIHPSNDSHQWDAYCNEWVGAPEEIGDPHPLNLPTGLDYHKLFIRKLGVEKDGSLGWNKYHGRVARTAIFADNNVRLDGPQWSEIAQAHYEVFFDIDSLKYVFRMTVVNEETHTFVDKVLYPRYELELARDSEVRTWLYDTDDYREIMGTSLGKAVGALVLGAFPRGTRRIIQVLTWQYDGDLQMRFDISRLPMGQH</sequence>
<evidence type="ECO:0000313" key="2">
    <source>
        <dbReference type="EMBL" id="OQD65713.1"/>
    </source>
</evidence>
<protein>
    <submittedName>
        <fullName evidence="2">Uncharacterized protein</fullName>
    </submittedName>
</protein>
<keyword evidence="3" id="KW-1185">Reference proteome</keyword>
<comment type="caution">
    <text evidence="2">The sequence shown here is derived from an EMBL/GenBank/DDBJ whole genome shotgun (WGS) entry which is preliminary data.</text>
</comment>
<evidence type="ECO:0000313" key="3">
    <source>
        <dbReference type="Proteomes" id="UP000191408"/>
    </source>
</evidence>
<dbReference type="Proteomes" id="UP000191408">
    <property type="component" value="Unassembled WGS sequence"/>
</dbReference>
<feature type="region of interest" description="Disordered" evidence="1">
    <location>
        <begin position="17"/>
        <end position="60"/>
    </location>
</feature>
<dbReference type="AlphaFoldDB" id="A0A1V6NLV6"/>
<reference evidence="3" key="1">
    <citation type="journal article" date="2017" name="Nat. Microbiol.">
        <title>Global analysis of biosynthetic gene clusters reveals vast potential of secondary metabolite production in Penicillium species.</title>
        <authorList>
            <person name="Nielsen J.C."/>
            <person name="Grijseels S."/>
            <person name="Prigent S."/>
            <person name="Ji B."/>
            <person name="Dainat J."/>
            <person name="Nielsen K.F."/>
            <person name="Frisvad J.C."/>
            <person name="Workman M."/>
            <person name="Nielsen J."/>
        </authorList>
    </citation>
    <scope>NUCLEOTIDE SEQUENCE [LARGE SCALE GENOMIC DNA]</scope>
    <source>
        <strain evidence="3">IBT 4502</strain>
    </source>
</reference>
<accession>A0A1V6NLV6</accession>
<feature type="compositionally biased region" description="Basic and acidic residues" evidence="1">
    <location>
        <begin position="28"/>
        <end position="39"/>
    </location>
</feature>
<name>A0A1V6NLV6_PENPO</name>
<dbReference type="EMBL" id="MDYM01000005">
    <property type="protein sequence ID" value="OQD65713.1"/>
    <property type="molecule type" value="Genomic_DNA"/>
</dbReference>
<proteinExistence type="predicted"/>
<gene>
    <name evidence="2" type="ORF">PENPOL_c005G05538</name>
</gene>